<gene>
    <name evidence="15" type="ORF">KEU06_11875</name>
</gene>
<dbReference type="SUPFAM" id="SSF56935">
    <property type="entry name" value="Porins"/>
    <property type="match status" value="1"/>
</dbReference>
<feature type="domain" description="TonB-dependent receptor plug" evidence="14">
    <location>
        <begin position="76"/>
        <end position="183"/>
    </location>
</feature>
<proteinExistence type="inferred from homology"/>
<dbReference type="GO" id="GO:0009279">
    <property type="term" value="C:cell outer membrane"/>
    <property type="evidence" value="ECO:0007669"/>
    <property type="project" value="UniProtKB-SubCell"/>
</dbReference>
<organism evidence="15 16">
    <name type="scientific">Pseudaminobacter soli</name>
    <name type="common">ex Zhang et al. 2022</name>
    <dbReference type="NCBI Taxonomy" id="2831468"/>
    <lineage>
        <taxon>Bacteria</taxon>
        <taxon>Pseudomonadati</taxon>
        <taxon>Pseudomonadota</taxon>
        <taxon>Alphaproteobacteria</taxon>
        <taxon>Hyphomicrobiales</taxon>
        <taxon>Phyllobacteriaceae</taxon>
        <taxon>Pseudaminobacter</taxon>
    </lineage>
</organism>
<evidence type="ECO:0000256" key="1">
    <source>
        <dbReference type="ARBA" id="ARBA00004571"/>
    </source>
</evidence>
<keyword evidence="16" id="KW-1185">Reference proteome</keyword>
<evidence type="ECO:0000256" key="11">
    <source>
        <dbReference type="RuleBase" id="RU003357"/>
    </source>
</evidence>
<dbReference type="Proteomes" id="UP000680348">
    <property type="component" value="Unassembled WGS sequence"/>
</dbReference>
<dbReference type="RefSeq" id="WP_188254866.1">
    <property type="nucleotide sequence ID" value="NZ_JABVCF010000005.1"/>
</dbReference>
<keyword evidence="3 10" id="KW-0813">Transport</keyword>
<keyword evidence="8 15" id="KW-0675">Receptor</keyword>
<sequence>MAGQISGSTRRNSGRLPAGRGALLIGLAGLALCGSASAQEAADQQTDQQAQSEEAAAGVTVLDTITVVSRTGESAIDTLGSVSHVGEGQLERRMATTPQGMLSGVPGVAVQVDANRSASSVNIRGLQDFGRVAVIVDGARQNFQRSGHGTQSVFWIDPLLVQQVDVVRGPVANTYGSGAIGGVVYFETKDASDFLKPEETWAGALTSRYESNGDEKTASAVGAYRFNDATDIIGNIVWRDYGQYEDGAGDPVPGSAFDVLSGLVKATVRPSENSELKLGWVGTKDGWSEGTGTSDLDLTQNTLTGRYQVTDPDQSWLDLTVSVALNRANLDQTYLTDVRQFDPTTGRPVIIPRGSLTSYDLSTYGIDIWNTSRFETGAFSHELTYGGDWLTDDVVTESPIGGSDFYTPSGERTVWGAYVQDKMTFDWLEIIGALRYDSYSLSGDDTDSSGSRLSPRLTVGVSPFTGEALSGLQFYGTYAEGYRSPTLSETLVTGLHPNGVVFPFLPNPDLKPETGRTWEAGINYGRDDLFRGGDSLRLKAAYFNNDVEDFIDGQTLSAFDPTSGCPLRPDLFGNPSYIPICFQYQNFAEARINGFELEAFYDAGDVFGGLNISIIDGYRIANGKREDLVTIPSSQVTGLLGFRMLEDRLTLGGEVQYNSPPAGAAFSENFTLVNAFANYQVSDNFRFDFRADNIFDVRYANPLNATTTSVVYEPGLSLKLGATVRFGG</sequence>
<dbReference type="PROSITE" id="PS52016">
    <property type="entry name" value="TONB_DEPENDENT_REC_3"/>
    <property type="match status" value="1"/>
</dbReference>
<dbReference type="PANTHER" id="PTHR30069">
    <property type="entry name" value="TONB-DEPENDENT OUTER MEMBRANE RECEPTOR"/>
    <property type="match status" value="1"/>
</dbReference>
<dbReference type="NCBIfam" id="TIGR01785">
    <property type="entry name" value="TonB-hemin"/>
    <property type="match status" value="1"/>
</dbReference>
<dbReference type="InterPro" id="IPR039426">
    <property type="entry name" value="TonB-dep_rcpt-like"/>
</dbReference>
<dbReference type="InterPro" id="IPR011276">
    <property type="entry name" value="TonB_haem/Hb_rcpt"/>
</dbReference>
<evidence type="ECO:0000256" key="3">
    <source>
        <dbReference type="ARBA" id="ARBA00022448"/>
    </source>
</evidence>
<dbReference type="InterPro" id="IPR000531">
    <property type="entry name" value="Beta-barrel_TonB"/>
</dbReference>
<name>A0A942I329_9HYPH</name>
<dbReference type="Gene3D" id="2.170.130.10">
    <property type="entry name" value="TonB-dependent receptor, plug domain"/>
    <property type="match status" value="1"/>
</dbReference>
<dbReference type="Pfam" id="PF00593">
    <property type="entry name" value="TonB_dep_Rec_b-barrel"/>
    <property type="match status" value="1"/>
</dbReference>
<keyword evidence="6 11" id="KW-0798">TonB box</keyword>
<dbReference type="AlphaFoldDB" id="A0A942I329"/>
<dbReference type="CDD" id="cd01347">
    <property type="entry name" value="ligand_gated_channel"/>
    <property type="match status" value="1"/>
</dbReference>
<dbReference type="GO" id="GO:0015232">
    <property type="term" value="F:heme transmembrane transporter activity"/>
    <property type="evidence" value="ECO:0007669"/>
    <property type="project" value="InterPro"/>
</dbReference>
<evidence type="ECO:0000256" key="5">
    <source>
        <dbReference type="ARBA" id="ARBA00022692"/>
    </source>
</evidence>
<feature type="chain" id="PRO_5036888319" evidence="12">
    <location>
        <begin position="39"/>
        <end position="728"/>
    </location>
</feature>
<evidence type="ECO:0000259" key="13">
    <source>
        <dbReference type="Pfam" id="PF00593"/>
    </source>
</evidence>
<keyword evidence="4 10" id="KW-1134">Transmembrane beta strand</keyword>
<reference evidence="15" key="1">
    <citation type="submission" date="2021-04" db="EMBL/GenBank/DDBJ databases">
        <title>Pseudaminobacter soli sp. nov., isolated from paddy soil contaminated by heavy metals.</title>
        <authorList>
            <person name="Zhang K."/>
        </authorList>
    </citation>
    <scope>NUCLEOTIDE SEQUENCE</scope>
    <source>
        <strain evidence="15">19-2017</strain>
    </source>
</reference>
<comment type="similarity">
    <text evidence="2 10 11">Belongs to the TonB-dependent receptor family.</text>
</comment>
<dbReference type="InterPro" id="IPR012910">
    <property type="entry name" value="Plug_dom"/>
</dbReference>
<dbReference type="Gene3D" id="2.40.170.20">
    <property type="entry name" value="TonB-dependent receptor, beta-barrel domain"/>
    <property type="match status" value="1"/>
</dbReference>
<dbReference type="GO" id="GO:0044718">
    <property type="term" value="P:siderophore transmembrane transport"/>
    <property type="evidence" value="ECO:0007669"/>
    <property type="project" value="TreeGrafter"/>
</dbReference>
<evidence type="ECO:0000256" key="7">
    <source>
        <dbReference type="ARBA" id="ARBA00023136"/>
    </source>
</evidence>
<evidence type="ECO:0000313" key="16">
    <source>
        <dbReference type="Proteomes" id="UP000680348"/>
    </source>
</evidence>
<protein>
    <submittedName>
        <fullName evidence="15">TonB-dependent receptor</fullName>
    </submittedName>
</protein>
<dbReference type="InterPro" id="IPR036942">
    <property type="entry name" value="Beta-barrel_TonB_sf"/>
</dbReference>
<dbReference type="PANTHER" id="PTHR30069:SF41">
    <property type="entry name" value="HEME_HEMOPEXIN UTILIZATION PROTEIN C"/>
    <property type="match status" value="1"/>
</dbReference>
<dbReference type="InterPro" id="IPR037066">
    <property type="entry name" value="Plug_dom_sf"/>
</dbReference>
<keyword evidence="7 10" id="KW-0472">Membrane</keyword>
<evidence type="ECO:0000256" key="8">
    <source>
        <dbReference type="ARBA" id="ARBA00023170"/>
    </source>
</evidence>
<accession>A0A942I329</accession>
<evidence type="ECO:0000256" key="2">
    <source>
        <dbReference type="ARBA" id="ARBA00009810"/>
    </source>
</evidence>
<feature type="domain" description="TonB-dependent receptor-like beta-barrel" evidence="13">
    <location>
        <begin position="231"/>
        <end position="694"/>
    </location>
</feature>
<evidence type="ECO:0000256" key="4">
    <source>
        <dbReference type="ARBA" id="ARBA00022452"/>
    </source>
</evidence>
<evidence type="ECO:0000256" key="10">
    <source>
        <dbReference type="PROSITE-ProRule" id="PRU01360"/>
    </source>
</evidence>
<dbReference type="GO" id="GO:0015344">
    <property type="term" value="F:siderophore uptake transmembrane transporter activity"/>
    <property type="evidence" value="ECO:0007669"/>
    <property type="project" value="TreeGrafter"/>
</dbReference>
<evidence type="ECO:0000256" key="9">
    <source>
        <dbReference type="ARBA" id="ARBA00023237"/>
    </source>
</evidence>
<dbReference type="Pfam" id="PF07715">
    <property type="entry name" value="Plug"/>
    <property type="match status" value="1"/>
</dbReference>
<evidence type="ECO:0000313" key="15">
    <source>
        <dbReference type="EMBL" id="MBS3649309.1"/>
    </source>
</evidence>
<dbReference type="EMBL" id="JAGWCR010000005">
    <property type="protein sequence ID" value="MBS3649309.1"/>
    <property type="molecule type" value="Genomic_DNA"/>
</dbReference>
<keyword evidence="5 10" id="KW-0812">Transmembrane</keyword>
<keyword evidence="9 10" id="KW-0998">Cell outer membrane</keyword>
<feature type="signal peptide" evidence="12">
    <location>
        <begin position="1"/>
        <end position="38"/>
    </location>
</feature>
<evidence type="ECO:0000256" key="12">
    <source>
        <dbReference type="SAM" id="SignalP"/>
    </source>
</evidence>
<evidence type="ECO:0000259" key="14">
    <source>
        <dbReference type="Pfam" id="PF07715"/>
    </source>
</evidence>
<comment type="caution">
    <text evidence="15">The sequence shown here is derived from an EMBL/GenBank/DDBJ whole genome shotgun (WGS) entry which is preliminary data.</text>
</comment>
<keyword evidence="12" id="KW-0732">Signal</keyword>
<comment type="subcellular location">
    <subcellularLocation>
        <location evidence="1 10">Cell outer membrane</location>
        <topology evidence="1 10">Multi-pass membrane protein</topology>
    </subcellularLocation>
</comment>
<evidence type="ECO:0000256" key="6">
    <source>
        <dbReference type="ARBA" id="ARBA00023077"/>
    </source>
</evidence>